<evidence type="ECO:0000313" key="3">
    <source>
        <dbReference type="Proteomes" id="UP000256388"/>
    </source>
</evidence>
<dbReference type="SUPFAM" id="SSF50249">
    <property type="entry name" value="Nucleic acid-binding proteins"/>
    <property type="match status" value="2"/>
</dbReference>
<comment type="caution">
    <text evidence="2">The sequence shown here is derived from an EMBL/GenBank/DDBJ whole genome shotgun (WGS) entry which is preliminary data.</text>
</comment>
<dbReference type="GO" id="GO:0006402">
    <property type="term" value="P:mRNA catabolic process"/>
    <property type="evidence" value="ECO:0007669"/>
    <property type="project" value="TreeGrafter"/>
</dbReference>
<dbReference type="PANTHER" id="PTHR23355">
    <property type="entry name" value="RIBONUCLEASE"/>
    <property type="match status" value="1"/>
</dbReference>
<dbReference type="Pfam" id="PF18614">
    <property type="entry name" value="RNase_II_C_S1"/>
    <property type="match status" value="1"/>
</dbReference>
<gene>
    <name evidence="2" type="ORF">DFR64_0632</name>
</gene>
<dbReference type="InterPro" id="IPR050180">
    <property type="entry name" value="RNR_Ribonuclease"/>
</dbReference>
<protein>
    <submittedName>
        <fullName evidence="2">Exoribonuclease-2</fullName>
    </submittedName>
</protein>
<dbReference type="Pfam" id="PF00773">
    <property type="entry name" value="RNB"/>
    <property type="match status" value="1"/>
</dbReference>
<proteinExistence type="predicted"/>
<dbReference type="GO" id="GO:0005829">
    <property type="term" value="C:cytosol"/>
    <property type="evidence" value="ECO:0007669"/>
    <property type="project" value="TreeGrafter"/>
</dbReference>
<keyword evidence="3" id="KW-1185">Reference proteome</keyword>
<dbReference type="InterPro" id="IPR040596">
    <property type="entry name" value="RNase_II_C_S1"/>
</dbReference>
<organism evidence="2 3">
    <name type="scientific">Pelolinea submarina</name>
    <dbReference type="NCBI Taxonomy" id="913107"/>
    <lineage>
        <taxon>Bacteria</taxon>
        <taxon>Bacillati</taxon>
        <taxon>Chloroflexota</taxon>
        <taxon>Anaerolineae</taxon>
        <taxon>Anaerolineales</taxon>
        <taxon>Anaerolineaceae</taxon>
        <taxon>Pelolinea</taxon>
    </lineage>
</organism>
<dbReference type="EMBL" id="QUMS01000001">
    <property type="protein sequence ID" value="REG10771.1"/>
    <property type="molecule type" value="Genomic_DNA"/>
</dbReference>
<dbReference type="GO" id="GO:0003723">
    <property type="term" value="F:RNA binding"/>
    <property type="evidence" value="ECO:0007669"/>
    <property type="project" value="InterPro"/>
</dbReference>
<dbReference type="PANTHER" id="PTHR23355:SF37">
    <property type="entry name" value="EXORIBONUCLEASE 2"/>
    <property type="match status" value="1"/>
</dbReference>
<accession>A0A347ZTM0</accession>
<evidence type="ECO:0000259" key="1">
    <source>
        <dbReference type="SMART" id="SM00955"/>
    </source>
</evidence>
<dbReference type="GO" id="GO:0004540">
    <property type="term" value="F:RNA nuclease activity"/>
    <property type="evidence" value="ECO:0007669"/>
    <property type="project" value="InterPro"/>
</dbReference>
<dbReference type="AlphaFoldDB" id="A0A347ZTM0"/>
<evidence type="ECO:0000313" key="2">
    <source>
        <dbReference type="EMBL" id="REG10771.1"/>
    </source>
</evidence>
<dbReference type="InterPro" id="IPR001900">
    <property type="entry name" value="RNase_II/R"/>
</dbReference>
<name>A0A347ZTM0_9CHLR</name>
<dbReference type="RefSeq" id="WP_198418334.1">
    <property type="nucleotide sequence ID" value="NZ_AP018437.1"/>
</dbReference>
<dbReference type="SMART" id="SM00955">
    <property type="entry name" value="RNB"/>
    <property type="match status" value="1"/>
</dbReference>
<dbReference type="InterPro" id="IPR012340">
    <property type="entry name" value="NA-bd_OB-fold"/>
</dbReference>
<dbReference type="Proteomes" id="UP000256388">
    <property type="component" value="Unassembled WGS sequence"/>
</dbReference>
<reference evidence="2 3" key="1">
    <citation type="submission" date="2018-08" db="EMBL/GenBank/DDBJ databases">
        <title>Genomic Encyclopedia of Type Strains, Phase IV (KMG-IV): sequencing the most valuable type-strain genomes for metagenomic binning, comparative biology and taxonomic classification.</title>
        <authorList>
            <person name="Goeker M."/>
        </authorList>
    </citation>
    <scope>NUCLEOTIDE SEQUENCE [LARGE SCALE GENOMIC DNA]</scope>
    <source>
        <strain evidence="2 3">DSM 23923</strain>
    </source>
</reference>
<feature type="domain" description="RNB" evidence="1">
    <location>
        <begin position="51"/>
        <end position="384"/>
    </location>
</feature>
<sequence>MDQHIEQHREILERIAYAAMLERGLLPEFSKEDLAELERIEAPAHDSGDSLVDLTDLLWVSIDNDDSLDLDQTTTAEEMPEGRAKIYVAVADVDALVKKGTKLDGHAQHNTTSVYTAAKIFPMLPEKLSTNLTSLNYDADRVSMVIEMIINPDGSLLKGSVYRALTHNYAKLAYNSMAAWLEGNGPIPEEVAAVDGLAANLRLQDATAQLMKKFRHEHGALSLETIEAKAVFSDGQVESLEKEERNRAKDLIENFMVTANGVTARFLEENHFPSLRRVVRVPKRWERIVKIAAEHHYDLPKTPNSKALEVFLIKQKEEDPEPFPDLSLTIIKLMGAGEYMAEMPQGAVPGHFGLAVKDYAHSTAPNRRYPDLITHRLLKAALHDEPVPYTNAELQELAAHCTEAEDAANKVERQVGKSAAALLLKSHIGEKYEGIVTGAAQKGTWVRLLKIPVEGKLVQGTQGVDVGDRIHVQLIDVNVEKGYIDFKRIKSSRR</sequence>